<feature type="chain" id="PRO_5021244532" description="Secreted protein" evidence="2">
    <location>
        <begin position="27"/>
        <end position="214"/>
    </location>
</feature>
<comment type="caution">
    <text evidence="3">The sequence shown here is derived from an EMBL/GenBank/DDBJ whole genome shotgun (WGS) entry which is preliminary data.</text>
</comment>
<dbReference type="Proteomes" id="UP000314294">
    <property type="component" value="Unassembled WGS sequence"/>
</dbReference>
<sequence>MRHRLSRLLAAATSVLTLLSPPSNWARLWRRDMMAVTAFWTNETSCWESMFSGWPAGDSGMDVSSCVFLCHAMISSRSTAFRMPSTWRHNGDGTRVHGRRALSNERAAADFLSGSKCCTEPGEVSGSFRLTTNRCVLTTELSTSFARDRQLTPASHFEMHSSLKLRRRHLGHGERVQSFTKTWGTSERRTLRRSCRRDGDGHAGEPELLTIREE</sequence>
<evidence type="ECO:0000313" key="3">
    <source>
        <dbReference type="EMBL" id="TNN49205.1"/>
    </source>
</evidence>
<keyword evidence="4" id="KW-1185">Reference proteome</keyword>
<name>A0A4Z2G831_9TELE</name>
<evidence type="ECO:0000256" key="1">
    <source>
        <dbReference type="SAM" id="MobiDB-lite"/>
    </source>
</evidence>
<accession>A0A4Z2G831</accession>
<protein>
    <recommendedName>
        <fullName evidence="5">Secreted protein</fullName>
    </recommendedName>
</protein>
<evidence type="ECO:0000313" key="4">
    <source>
        <dbReference type="Proteomes" id="UP000314294"/>
    </source>
</evidence>
<feature type="signal peptide" evidence="2">
    <location>
        <begin position="1"/>
        <end position="26"/>
    </location>
</feature>
<evidence type="ECO:0008006" key="5">
    <source>
        <dbReference type="Google" id="ProtNLM"/>
    </source>
</evidence>
<dbReference type="AlphaFoldDB" id="A0A4Z2G831"/>
<proteinExistence type="predicted"/>
<evidence type="ECO:0000256" key="2">
    <source>
        <dbReference type="SAM" id="SignalP"/>
    </source>
</evidence>
<gene>
    <name evidence="3" type="ORF">EYF80_040571</name>
</gene>
<feature type="region of interest" description="Disordered" evidence="1">
    <location>
        <begin position="194"/>
        <end position="214"/>
    </location>
</feature>
<dbReference type="EMBL" id="SRLO01000664">
    <property type="protein sequence ID" value="TNN49205.1"/>
    <property type="molecule type" value="Genomic_DNA"/>
</dbReference>
<reference evidence="3 4" key="1">
    <citation type="submission" date="2019-03" db="EMBL/GenBank/DDBJ databases">
        <title>First draft genome of Liparis tanakae, snailfish: a comprehensive survey of snailfish specific genes.</title>
        <authorList>
            <person name="Kim W."/>
            <person name="Song I."/>
            <person name="Jeong J.-H."/>
            <person name="Kim D."/>
            <person name="Kim S."/>
            <person name="Ryu S."/>
            <person name="Song J.Y."/>
            <person name="Lee S.K."/>
        </authorList>
    </citation>
    <scope>NUCLEOTIDE SEQUENCE [LARGE SCALE GENOMIC DNA]</scope>
    <source>
        <tissue evidence="3">Muscle</tissue>
    </source>
</reference>
<organism evidence="3 4">
    <name type="scientific">Liparis tanakae</name>
    <name type="common">Tanaka's snailfish</name>
    <dbReference type="NCBI Taxonomy" id="230148"/>
    <lineage>
        <taxon>Eukaryota</taxon>
        <taxon>Metazoa</taxon>
        <taxon>Chordata</taxon>
        <taxon>Craniata</taxon>
        <taxon>Vertebrata</taxon>
        <taxon>Euteleostomi</taxon>
        <taxon>Actinopterygii</taxon>
        <taxon>Neopterygii</taxon>
        <taxon>Teleostei</taxon>
        <taxon>Neoteleostei</taxon>
        <taxon>Acanthomorphata</taxon>
        <taxon>Eupercaria</taxon>
        <taxon>Perciformes</taxon>
        <taxon>Cottioidei</taxon>
        <taxon>Cottales</taxon>
        <taxon>Liparidae</taxon>
        <taxon>Liparis</taxon>
    </lineage>
</organism>
<keyword evidence="2" id="KW-0732">Signal</keyword>
<feature type="compositionally biased region" description="Basic and acidic residues" evidence="1">
    <location>
        <begin position="196"/>
        <end position="214"/>
    </location>
</feature>